<sequence length="139" mass="15465">MFLFPTPLLNFSSFFPMPWGWKKDPTPLLMWFQHESCIASVGGLSFVTEGFTTIPLVLLLPSGVGNCSLVLIQSKQPFRFPVGCCLFLFRAKEQGLFVFLGKEKDKEASTWNCPSAGQEELWVSPGINAGPEKSSLKCR</sequence>
<proteinExistence type="predicted"/>
<keyword evidence="2" id="KW-1185">Reference proteome</keyword>
<gene>
    <name evidence="1" type="ORF">PODLI_1B027050</name>
</gene>
<name>A0AA35LMB4_9SAUR</name>
<reference evidence="1" key="1">
    <citation type="submission" date="2022-12" db="EMBL/GenBank/DDBJ databases">
        <authorList>
            <person name="Alioto T."/>
            <person name="Alioto T."/>
            <person name="Gomez Garrido J."/>
        </authorList>
    </citation>
    <scope>NUCLEOTIDE SEQUENCE</scope>
</reference>
<accession>A0AA35LMB4</accession>
<protein>
    <submittedName>
        <fullName evidence="1">Uncharacterized protein</fullName>
    </submittedName>
</protein>
<dbReference type="Proteomes" id="UP001178461">
    <property type="component" value="Chromosome 18"/>
</dbReference>
<organism evidence="1 2">
    <name type="scientific">Podarcis lilfordi</name>
    <name type="common">Lilford's wall lizard</name>
    <dbReference type="NCBI Taxonomy" id="74358"/>
    <lineage>
        <taxon>Eukaryota</taxon>
        <taxon>Metazoa</taxon>
        <taxon>Chordata</taxon>
        <taxon>Craniata</taxon>
        <taxon>Vertebrata</taxon>
        <taxon>Euteleostomi</taxon>
        <taxon>Lepidosauria</taxon>
        <taxon>Squamata</taxon>
        <taxon>Bifurcata</taxon>
        <taxon>Unidentata</taxon>
        <taxon>Episquamata</taxon>
        <taxon>Laterata</taxon>
        <taxon>Lacertibaenia</taxon>
        <taxon>Lacertidae</taxon>
        <taxon>Podarcis</taxon>
    </lineage>
</organism>
<evidence type="ECO:0000313" key="2">
    <source>
        <dbReference type="Proteomes" id="UP001178461"/>
    </source>
</evidence>
<dbReference type="EMBL" id="OX395144">
    <property type="protein sequence ID" value="CAI5798930.1"/>
    <property type="molecule type" value="Genomic_DNA"/>
</dbReference>
<evidence type="ECO:0000313" key="1">
    <source>
        <dbReference type="EMBL" id="CAI5798930.1"/>
    </source>
</evidence>
<dbReference type="AlphaFoldDB" id="A0AA35LMB4"/>